<evidence type="ECO:0000313" key="2">
    <source>
        <dbReference type="EMBL" id="GEM48332.1"/>
    </source>
</evidence>
<protein>
    <submittedName>
        <fullName evidence="2">Uncharacterized protein</fullName>
    </submittedName>
</protein>
<proteinExistence type="predicted"/>
<name>A0A511N637_DEIC1</name>
<keyword evidence="3" id="KW-1185">Reference proteome</keyword>
<evidence type="ECO:0000313" key="3">
    <source>
        <dbReference type="Proteomes" id="UP000321306"/>
    </source>
</evidence>
<feature type="region of interest" description="Disordered" evidence="1">
    <location>
        <begin position="20"/>
        <end position="44"/>
    </location>
</feature>
<feature type="compositionally biased region" description="Basic and acidic residues" evidence="1">
    <location>
        <begin position="20"/>
        <end position="31"/>
    </location>
</feature>
<accession>A0A511N637</accession>
<dbReference type="Proteomes" id="UP000321306">
    <property type="component" value="Unassembled WGS sequence"/>
</dbReference>
<comment type="caution">
    <text evidence="2">The sequence shown here is derived from an EMBL/GenBank/DDBJ whole genome shotgun (WGS) entry which is preliminary data.</text>
</comment>
<organism evidence="2 3">
    <name type="scientific">Deinococcus cellulosilyticus (strain DSM 18568 / NBRC 106333 / KACC 11606 / 5516J-15)</name>
    <dbReference type="NCBI Taxonomy" id="1223518"/>
    <lineage>
        <taxon>Bacteria</taxon>
        <taxon>Thermotogati</taxon>
        <taxon>Deinococcota</taxon>
        <taxon>Deinococci</taxon>
        <taxon>Deinococcales</taxon>
        <taxon>Deinococcaceae</taxon>
        <taxon>Deinococcus</taxon>
    </lineage>
</organism>
<evidence type="ECO:0000256" key="1">
    <source>
        <dbReference type="SAM" id="MobiDB-lite"/>
    </source>
</evidence>
<reference evidence="2 3" key="1">
    <citation type="submission" date="2019-07" db="EMBL/GenBank/DDBJ databases">
        <title>Whole genome shotgun sequence of Deinococcus cellulosilyticus NBRC 106333.</title>
        <authorList>
            <person name="Hosoyama A."/>
            <person name="Uohara A."/>
            <person name="Ohji S."/>
            <person name="Ichikawa N."/>
        </authorList>
    </citation>
    <scope>NUCLEOTIDE SEQUENCE [LARGE SCALE GENOMIC DNA]</scope>
    <source>
        <strain evidence="2 3">NBRC 106333</strain>
    </source>
</reference>
<sequence length="44" mass="5155">MPLLFIGILVLALWSGRQERRQRNTPDEPREISLQLLLGNKERP</sequence>
<dbReference type="EMBL" id="BJXB01000020">
    <property type="protein sequence ID" value="GEM48332.1"/>
    <property type="molecule type" value="Genomic_DNA"/>
</dbReference>
<gene>
    <name evidence="2" type="ORF">DC3_39670</name>
</gene>
<dbReference type="AlphaFoldDB" id="A0A511N637"/>